<dbReference type="InParanoid" id="A0A067QCX8"/>
<dbReference type="AlphaFoldDB" id="A0A067QCX8"/>
<accession>A0A067QCX8</accession>
<sequence length="255" mass="29679">MGILTEKSEVFNGMFSIPTGGQLTVTKGSYNDYPILLQQVMNREFEHLMFFFYDWAPPPHSIQRLMDTLKLATRWGIEAGWKFAIHHLDSMTLNPSLRLELSRLYRVDNWIEPAFKELIPIRLNAITDEDVYRMGLRTYRKLTTTKELIEDEWKVVAMLPPPIEFESTGCKDHDKCCAVWKDIWWKCLGRKLLHPLKPLPLSEAANFVLDMEVPGMTSECHQAMMELIVLGDGFEEEKKHIEKAIEDLEAYQKDT</sequence>
<gene>
    <name evidence="1" type="ORF">JAAARDRAFT_187390</name>
</gene>
<dbReference type="STRING" id="933084.A0A067QCX8"/>
<evidence type="ECO:0008006" key="3">
    <source>
        <dbReference type="Google" id="ProtNLM"/>
    </source>
</evidence>
<dbReference type="OrthoDB" id="2804507at2759"/>
<keyword evidence="2" id="KW-1185">Reference proteome</keyword>
<evidence type="ECO:0000313" key="1">
    <source>
        <dbReference type="EMBL" id="KDQ64005.1"/>
    </source>
</evidence>
<reference evidence="2" key="1">
    <citation type="journal article" date="2014" name="Proc. Natl. Acad. Sci. U.S.A.">
        <title>Extensive sampling of basidiomycete genomes demonstrates inadequacy of the white-rot/brown-rot paradigm for wood decay fungi.</title>
        <authorList>
            <person name="Riley R."/>
            <person name="Salamov A.A."/>
            <person name="Brown D.W."/>
            <person name="Nagy L.G."/>
            <person name="Floudas D."/>
            <person name="Held B.W."/>
            <person name="Levasseur A."/>
            <person name="Lombard V."/>
            <person name="Morin E."/>
            <person name="Otillar R."/>
            <person name="Lindquist E.A."/>
            <person name="Sun H."/>
            <person name="LaButti K.M."/>
            <person name="Schmutz J."/>
            <person name="Jabbour D."/>
            <person name="Luo H."/>
            <person name="Baker S.E."/>
            <person name="Pisabarro A.G."/>
            <person name="Walton J.D."/>
            <person name="Blanchette R.A."/>
            <person name="Henrissat B."/>
            <person name="Martin F."/>
            <person name="Cullen D."/>
            <person name="Hibbett D.S."/>
            <person name="Grigoriev I.V."/>
        </authorList>
    </citation>
    <scope>NUCLEOTIDE SEQUENCE [LARGE SCALE GENOMIC DNA]</scope>
    <source>
        <strain evidence="2">MUCL 33604</strain>
    </source>
</reference>
<dbReference type="EMBL" id="KL197709">
    <property type="protein sequence ID" value="KDQ64005.1"/>
    <property type="molecule type" value="Genomic_DNA"/>
</dbReference>
<protein>
    <recommendedName>
        <fullName evidence="3">BTB domain-containing protein</fullName>
    </recommendedName>
</protein>
<name>A0A067QCX8_9AGAM</name>
<dbReference type="HOGENOM" id="CLU_047592_4_2_1"/>
<organism evidence="1 2">
    <name type="scientific">Jaapia argillacea MUCL 33604</name>
    <dbReference type="NCBI Taxonomy" id="933084"/>
    <lineage>
        <taxon>Eukaryota</taxon>
        <taxon>Fungi</taxon>
        <taxon>Dikarya</taxon>
        <taxon>Basidiomycota</taxon>
        <taxon>Agaricomycotina</taxon>
        <taxon>Agaricomycetes</taxon>
        <taxon>Agaricomycetidae</taxon>
        <taxon>Jaapiales</taxon>
        <taxon>Jaapiaceae</taxon>
        <taxon>Jaapia</taxon>
    </lineage>
</organism>
<dbReference type="Proteomes" id="UP000027265">
    <property type="component" value="Unassembled WGS sequence"/>
</dbReference>
<proteinExistence type="predicted"/>
<evidence type="ECO:0000313" key="2">
    <source>
        <dbReference type="Proteomes" id="UP000027265"/>
    </source>
</evidence>